<dbReference type="Pfam" id="PF01494">
    <property type="entry name" value="FAD_binding_3"/>
    <property type="match status" value="1"/>
</dbReference>
<evidence type="ECO:0000259" key="4">
    <source>
        <dbReference type="Pfam" id="PF01494"/>
    </source>
</evidence>
<feature type="region of interest" description="Disordered" evidence="3">
    <location>
        <begin position="382"/>
        <end position="403"/>
    </location>
</feature>
<name>A0A9X1Y8F1_9PROT</name>
<dbReference type="Proteomes" id="UP001139516">
    <property type="component" value="Unassembled WGS sequence"/>
</dbReference>
<dbReference type="InterPro" id="IPR050493">
    <property type="entry name" value="FAD-dep_Monooxygenase_BioMet"/>
</dbReference>
<dbReference type="GO" id="GO:0004497">
    <property type="term" value="F:monooxygenase activity"/>
    <property type="evidence" value="ECO:0007669"/>
    <property type="project" value="UniProtKB-KW"/>
</dbReference>
<dbReference type="Gene3D" id="3.50.50.60">
    <property type="entry name" value="FAD/NAD(P)-binding domain"/>
    <property type="match status" value="1"/>
</dbReference>
<sequence length="403" mass="42734">MRIGIIGAGIAGSLLAESLAGRPGIDVLAFERAREGEADALDTGFGLGPNALRALRLYLPARHAALRAVSLPLRRWTAALADGTPLMSLDLEALAEEPGLRIGWTEFKAQLRASPAAAVRHGHMLEALETDGSGRPVPVFARHDGALVRHGAFDLLIGADGRYSRLRDLAAGAPPPSRLGVCVWRLQVPADRDCPLDDVGEWFNGGNRLLGFRLPGGLACVTGTFGLPPPATEESGLPAWLRSAAAQRALFVPAGRPACAPVGWMLDALARHMATLHWGWVRHVPPLRRPGERLLLIGDAAHAMVPTLGQGAAQAVEDALMLGALLAHADAPEAVPARFELLRRERLEFARRLSWDLSGTLLPGAPAAERTRGDPAALRPALRRLYGGPPEPGMLPNLPADAA</sequence>
<protein>
    <submittedName>
        <fullName evidence="5">FAD-dependent monooxygenase</fullName>
    </submittedName>
</protein>
<keyword evidence="2 5" id="KW-0503">Monooxygenase</keyword>
<keyword evidence="1" id="KW-0560">Oxidoreductase</keyword>
<evidence type="ECO:0000313" key="5">
    <source>
        <dbReference type="EMBL" id="MCK8784160.1"/>
    </source>
</evidence>
<keyword evidence="6" id="KW-1185">Reference proteome</keyword>
<evidence type="ECO:0000256" key="2">
    <source>
        <dbReference type="ARBA" id="ARBA00023033"/>
    </source>
</evidence>
<comment type="caution">
    <text evidence="5">The sequence shown here is derived from an EMBL/GenBank/DDBJ whole genome shotgun (WGS) entry which is preliminary data.</text>
</comment>
<gene>
    <name evidence="5" type="ORF">M0638_07195</name>
</gene>
<dbReference type="InterPro" id="IPR036188">
    <property type="entry name" value="FAD/NAD-bd_sf"/>
</dbReference>
<organism evidence="5 6">
    <name type="scientific">Roseomonas acroporae</name>
    <dbReference type="NCBI Taxonomy" id="2937791"/>
    <lineage>
        <taxon>Bacteria</taxon>
        <taxon>Pseudomonadati</taxon>
        <taxon>Pseudomonadota</taxon>
        <taxon>Alphaproteobacteria</taxon>
        <taxon>Acetobacterales</taxon>
        <taxon>Roseomonadaceae</taxon>
        <taxon>Roseomonas</taxon>
    </lineage>
</organism>
<dbReference type="AlphaFoldDB" id="A0A9X1Y8F1"/>
<dbReference type="PANTHER" id="PTHR13789">
    <property type="entry name" value="MONOOXYGENASE"/>
    <property type="match status" value="1"/>
</dbReference>
<dbReference type="PRINTS" id="PR00420">
    <property type="entry name" value="RNGMNOXGNASE"/>
</dbReference>
<proteinExistence type="predicted"/>
<evidence type="ECO:0000313" key="6">
    <source>
        <dbReference type="Proteomes" id="UP001139516"/>
    </source>
</evidence>
<evidence type="ECO:0000256" key="3">
    <source>
        <dbReference type="SAM" id="MobiDB-lite"/>
    </source>
</evidence>
<dbReference type="GO" id="GO:0071949">
    <property type="term" value="F:FAD binding"/>
    <property type="evidence" value="ECO:0007669"/>
    <property type="project" value="InterPro"/>
</dbReference>
<dbReference type="EMBL" id="JALPRX010000026">
    <property type="protein sequence ID" value="MCK8784160.1"/>
    <property type="molecule type" value="Genomic_DNA"/>
</dbReference>
<feature type="domain" description="FAD-binding" evidence="4">
    <location>
        <begin position="292"/>
        <end position="353"/>
    </location>
</feature>
<evidence type="ECO:0000256" key="1">
    <source>
        <dbReference type="ARBA" id="ARBA00023002"/>
    </source>
</evidence>
<dbReference type="PANTHER" id="PTHR13789:SF309">
    <property type="entry name" value="PUTATIVE (AFU_ORTHOLOGUE AFUA_6G14510)-RELATED"/>
    <property type="match status" value="1"/>
</dbReference>
<dbReference type="SUPFAM" id="SSF51905">
    <property type="entry name" value="FAD/NAD(P)-binding domain"/>
    <property type="match status" value="1"/>
</dbReference>
<accession>A0A9X1Y8F1</accession>
<dbReference type="InterPro" id="IPR002938">
    <property type="entry name" value="FAD-bd"/>
</dbReference>
<dbReference type="RefSeq" id="WP_248666285.1">
    <property type="nucleotide sequence ID" value="NZ_JALPRX010000026.1"/>
</dbReference>
<reference evidence="5" key="1">
    <citation type="submission" date="2022-04" db="EMBL/GenBank/DDBJ databases">
        <title>Roseomonas acroporae sp. nov., isolated from coral Acropora digitifera.</title>
        <authorList>
            <person name="Sun H."/>
        </authorList>
    </citation>
    <scope>NUCLEOTIDE SEQUENCE</scope>
    <source>
        <strain evidence="5">NAR14</strain>
    </source>
</reference>